<sequence length="494" mass="56031">MLGKNPQTVRENTGILLEASIEIGLEVNPEKIKYMIMSRDENTVRNGNIKIGNISFEEVEKFKYLGSTVTNINDTREEIKHRINMGNACYYSVEKLSSSSLLSKNLKVRIYKTVILPVVLYGCETWTLTVREERRLRVFENKVLRKIFGSKRDEVTGEWRKLHNTEVHALYSSPGIIRNIKSRRLRWAGHVARMGESRNAYRVLVGRAEGKKTFGEAETTISYVVAEHNNCDTPRKLMWPQRTYSRSAQPGLIETDVKQDAKSLARVPNLAVSPKGPRAREESGLPHICYDSPVTSLYRGASRSGWGKPGCDVGKRTSVPVRKYDSILKVLSSLENAKIFLERTILTRRPGSSVGRAAGYGLEGPGFDPRDGDYAVEGAQLPETTDFSQCKFCFNAIPLENFRHLKQEIQGNTVFETLCHFQIRSAVWLLERYADTRRMCEVVDSHHVSFRSVSRLLQDVAEFPLSPKCNIFSIGGILSSFEYRTDSRILNLRP</sequence>
<keyword evidence="2" id="KW-1185">Reference proteome</keyword>
<dbReference type="EMBL" id="JAJSOF020000033">
    <property type="protein sequence ID" value="KAJ4429859.1"/>
    <property type="molecule type" value="Genomic_DNA"/>
</dbReference>
<dbReference type="PANTHER" id="PTHR47027:SF29">
    <property type="entry name" value="C2H2-TYPE DOMAIN-CONTAINING PROTEIN"/>
    <property type="match status" value="1"/>
</dbReference>
<proteinExistence type="predicted"/>
<gene>
    <name evidence="1" type="ORF">ANN_22063</name>
</gene>
<accession>A0ABQ8S7L1</accession>
<protein>
    <recommendedName>
        <fullName evidence="3">Reverse transcriptase domain-containing protein</fullName>
    </recommendedName>
</protein>
<comment type="caution">
    <text evidence="1">The sequence shown here is derived from an EMBL/GenBank/DDBJ whole genome shotgun (WGS) entry which is preliminary data.</text>
</comment>
<dbReference type="Proteomes" id="UP001148838">
    <property type="component" value="Unassembled WGS sequence"/>
</dbReference>
<evidence type="ECO:0008006" key="3">
    <source>
        <dbReference type="Google" id="ProtNLM"/>
    </source>
</evidence>
<dbReference type="PANTHER" id="PTHR47027">
    <property type="entry name" value="REVERSE TRANSCRIPTASE DOMAIN-CONTAINING PROTEIN"/>
    <property type="match status" value="1"/>
</dbReference>
<name>A0ABQ8S7L1_PERAM</name>
<evidence type="ECO:0000313" key="2">
    <source>
        <dbReference type="Proteomes" id="UP001148838"/>
    </source>
</evidence>
<evidence type="ECO:0000313" key="1">
    <source>
        <dbReference type="EMBL" id="KAJ4429859.1"/>
    </source>
</evidence>
<organism evidence="1 2">
    <name type="scientific">Periplaneta americana</name>
    <name type="common">American cockroach</name>
    <name type="synonym">Blatta americana</name>
    <dbReference type="NCBI Taxonomy" id="6978"/>
    <lineage>
        <taxon>Eukaryota</taxon>
        <taxon>Metazoa</taxon>
        <taxon>Ecdysozoa</taxon>
        <taxon>Arthropoda</taxon>
        <taxon>Hexapoda</taxon>
        <taxon>Insecta</taxon>
        <taxon>Pterygota</taxon>
        <taxon>Neoptera</taxon>
        <taxon>Polyneoptera</taxon>
        <taxon>Dictyoptera</taxon>
        <taxon>Blattodea</taxon>
        <taxon>Blattoidea</taxon>
        <taxon>Blattidae</taxon>
        <taxon>Blattinae</taxon>
        <taxon>Periplaneta</taxon>
    </lineage>
</organism>
<reference evidence="1 2" key="1">
    <citation type="journal article" date="2022" name="Allergy">
        <title>Genome assembly and annotation of Periplaneta americana reveal a comprehensive cockroach allergen profile.</title>
        <authorList>
            <person name="Wang L."/>
            <person name="Xiong Q."/>
            <person name="Saelim N."/>
            <person name="Wang L."/>
            <person name="Nong W."/>
            <person name="Wan A.T."/>
            <person name="Shi M."/>
            <person name="Liu X."/>
            <person name="Cao Q."/>
            <person name="Hui J.H.L."/>
            <person name="Sookrung N."/>
            <person name="Leung T.F."/>
            <person name="Tungtrongchitr A."/>
            <person name="Tsui S.K.W."/>
        </authorList>
    </citation>
    <scope>NUCLEOTIDE SEQUENCE [LARGE SCALE GENOMIC DNA]</scope>
    <source>
        <strain evidence="1">PWHHKU_190912</strain>
    </source>
</reference>